<dbReference type="OrthoDB" id="9849302at2"/>
<gene>
    <name evidence="3" type="ORF">SAMN02745166_02268</name>
</gene>
<feature type="region of interest" description="Disordered" evidence="2">
    <location>
        <begin position="550"/>
        <end position="582"/>
    </location>
</feature>
<keyword evidence="1" id="KW-0175">Coiled coil</keyword>
<evidence type="ECO:0000313" key="4">
    <source>
        <dbReference type="Proteomes" id="UP000190774"/>
    </source>
</evidence>
<organism evidence="3 4">
    <name type="scientific">Prosthecobacter debontii</name>
    <dbReference type="NCBI Taxonomy" id="48467"/>
    <lineage>
        <taxon>Bacteria</taxon>
        <taxon>Pseudomonadati</taxon>
        <taxon>Verrucomicrobiota</taxon>
        <taxon>Verrucomicrobiia</taxon>
        <taxon>Verrucomicrobiales</taxon>
        <taxon>Verrucomicrobiaceae</taxon>
        <taxon>Prosthecobacter</taxon>
    </lineage>
</organism>
<accession>A0A1T4XZS4</accession>
<dbReference type="EMBL" id="FUYE01000006">
    <property type="protein sequence ID" value="SKA95087.1"/>
    <property type="molecule type" value="Genomic_DNA"/>
</dbReference>
<protein>
    <submittedName>
        <fullName evidence="3">Uncharacterized protein</fullName>
    </submittedName>
</protein>
<dbReference type="AlphaFoldDB" id="A0A1T4XZS4"/>
<evidence type="ECO:0000313" key="3">
    <source>
        <dbReference type="EMBL" id="SKA95087.1"/>
    </source>
</evidence>
<feature type="compositionally biased region" description="Basic and acidic residues" evidence="2">
    <location>
        <begin position="550"/>
        <end position="570"/>
    </location>
</feature>
<name>A0A1T4XZS4_9BACT</name>
<reference evidence="4" key="1">
    <citation type="submission" date="2017-02" db="EMBL/GenBank/DDBJ databases">
        <authorList>
            <person name="Varghese N."/>
            <person name="Submissions S."/>
        </authorList>
    </citation>
    <scope>NUCLEOTIDE SEQUENCE [LARGE SCALE GENOMIC DNA]</scope>
    <source>
        <strain evidence="4">ATCC 700200</strain>
    </source>
</reference>
<evidence type="ECO:0000256" key="2">
    <source>
        <dbReference type="SAM" id="MobiDB-lite"/>
    </source>
</evidence>
<sequence>MPDSDVVESLQLRSAELDMIMRAAPPPQMPEPAQLPLADLLADDQAQWAFSKDGANGAMLVRSANEPTGGAAIKVEKSFVANGVSKNAQMMEAFFGEATGEAPFAAPRVTLISAADLAQEPELARQLTNRLENLREGGVHDPVRVEGQIDQLKNVEQGQAVVVKMEFAQGQQINKMPLADRVALVQSDAFPQALGKSLPVFTAMGMNDHLGLIETNFKNNAANLMFDTETGQLSAIDFSPGMQFDPDNPQAEAGIIFSEPEAEKSIKRLNNFLERSLKDEASFEEAVQRMAEGRPTALTPAMQAFVQPMAEVHMFEPGDEAVVEEFISMEDKRRFAANLILGAAKGMDYLSQNEAVLRQATEQCYEQVNGRELQHIHSRASLEAMGAELQRVNGPELVAKAELHSAPLRLAAMNQQAGPLKVALDQANAKLDRLENKPSLKDRVNFLVKGRDEVIQQARQQQVNLQLQAEEMVKESHHLMNRQSEAQHQQAQAEKLKAAPNGVDGAPVVKRLRDDVAVADIAKHHPEGHHPVQDVAAKEAPRHLREEMAAERAKSQRGAVADDARMEIKTPKPNIPRNPGKI</sequence>
<keyword evidence="4" id="KW-1185">Reference proteome</keyword>
<feature type="coiled-coil region" evidence="1">
    <location>
        <begin position="455"/>
        <end position="499"/>
    </location>
</feature>
<dbReference type="RefSeq" id="WP_078813473.1">
    <property type="nucleotide sequence ID" value="NZ_FUYE01000006.1"/>
</dbReference>
<evidence type="ECO:0000256" key="1">
    <source>
        <dbReference type="SAM" id="Coils"/>
    </source>
</evidence>
<proteinExistence type="predicted"/>
<dbReference type="Proteomes" id="UP000190774">
    <property type="component" value="Unassembled WGS sequence"/>
</dbReference>